<feature type="compositionally biased region" description="Polar residues" evidence="1">
    <location>
        <begin position="234"/>
        <end position="254"/>
    </location>
</feature>
<accession>A0A8J7P754</accession>
<proteinExistence type="predicted"/>
<dbReference type="AlphaFoldDB" id="A0A8J7P754"/>
<reference evidence="2" key="1">
    <citation type="submission" date="2021-02" db="EMBL/GenBank/DDBJ databases">
        <title>Genome-Resolved Metagenomics of a Microbial Community Performing Photosynthetic Biological Nutrient Removal.</title>
        <authorList>
            <person name="Mcdaniel E.A."/>
        </authorList>
    </citation>
    <scope>NUCLEOTIDE SEQUENCE</scope>
    <source>
        <strain evidence="2">UWPOB_OBS1</strain>
    </source>
</reference>
<comment type="caution">
    <text evidence="2">The sequence shown here is derived from an EMBL/GenBank/DDBJ whole genome shotgun (WGS) entry which is preliminary data.</text>
</comment>
<feature type="region of interest" description="Disordered" evidence="1">
    <location>
        <begin position="232"/>
        <end position="254"/>
    </location>
</feature>
<evidence type="ECO:0000313" key="2">
    <source>
        <dbReference type="EMBL" id="MBN8660059.1"/>
    </source>
</evidence>
<protein>
    <submittedName>
        <fullName evidence="2">Uncharacterized protein</fullName>
    </submittedName>
</protein>
<gene>
    <name evidence="2" type="ORF">J0M35_06820</name>
</gene>
<name>A0A8J7P754_9BACT</name>
<dbReference type="Proteomes" id="UP000664277">
    <property type="component" value="Unassembled WGS sequence"/>
</dbReference>
<evidence type="ECO:0000313" key="3">
    <source>
        <dbReference type="Proteomes" id="UP000664277"/>
    </source>
</evidence>
<dbReference type="EMBL" id="JAFLCK010000007">
    <property type="protein sequence ID" value="MBN8660059.1"/>
    <property type="molecule type" value="Genomic_DNA"/>
</dbReference>
<feature type="compositionally biased region" description="Basic and acidic residues" evidence="1">
    <location>
        <begin position="471"/>
        <end position="480"/>
    </location>
</feature>
<sequence length="480" mass="51465">MKIVPTLVFFVISYTAADWASAQAQPLQGGIKSDNEIKPSLTVLTGESKKDISLKPPLQGSLDHNYLQSSTSVIQISGNKYLNGGPVLQSGTNQSFLNIQVPSTSYGPIRTYGSGMIAPIVTSHQEASTQTVNVPGQASYSPARPGGITDYGGNQISSPKPSPTLAVSSVSGVTTYVPGFEVKTVTRPSNLMTAYHCIHGNLPFLCPGHHIIEPGYKADYNTYTPEQIRGFDSKNGTPTTVVEQNQGKTSPTSKAYSSREGIVTWAPGYEVTVTVPHTVNDSLGGKWTTNMTALGATAKGGNFRLPVDTNPVFVNMQRVPEEETATTLMLPALEKASVAVSPNWGQWYKDVAKAIYSRWQYADVGIGTAIVQVKVNQVHELQAQVVDFRAAPDVARNVKVETQFREAALKAANSVKYYDIPGFPSGTTQKEVTFNIELKRGADGPGGFRVVKGDEAGNTASGTSKPTQSEGNKKVSDWEL</sequence>
<organism evidence="2 3">
    <name type="scientific">Candidatus Obscuribacter phosphatis</name>
    <dbReference type="NCBI Taxonomy" id="1906157"/>
    <lineage>
        <taxon>Bacteria</taxon>
        <taxon>Bacillati</taxon>
        <taxon>Candidatus Melainabacteria</taxon>
        <taxon>Candidatus Obscuribacterales</taxon>
        <taxon>Candidatus Obscuribacteraceae</taxon>
        <taxon>Candidatus Obscuribacter</taxon>
    </lineage>
</organism>
<feature type="region of interest" description="Disordered" evidence="1">
    <location>
        <begin position="452"/>
        <end position="480"/>
    </location>
</feature>
<evidence type="ECO:0000256" key="1">
    <source>
        <dbReference type="SAM" id="MobiDB-lite"/>
    </source>
</evidence>
<feature type="compositionally biased region" description="Polar residues" evidence="1">
    <location>
        <begin position="458"/>
        <end position="470"/>
    </location>
</feature>